<dbReference type="RefSeq" id="WP_134244662.1">
    <property type="nucleotide sequence ID" value="NZ_SNTY01000036.1"/>
</dbReference>
<dbReference type="NCBIfam" id="NF007139">
    <property type="entry name" value="PRK09585.1-3"/>
    <property type="match status" value="1"/>
</dbReference>
<dbReference type="CDD" id="cd24050">
    <property type="entry name" value="ASKHA_NBD_ANMK"/>
    <property type="match status" value="1"/>
</dbReference>
<dbReference type="HAMAP" id="MF_01270">
    <property type="entry name" value="AnhMurNAc_kinase"/>
    <property type="match status" value="1"/>
</dbReference>
<comment type="pathway">
    <text evidence="1">Amino-sugar metabolism; 1,6-anhydro-N-acetylmuramate degradation.</text>
</comment>
<dbReference type="GO" id="GO:0016773">
    <property type="term" value="F:phosphotransferase activity, alcohol group as acceptor"/>
    <property type="evidence" value="ECO:0007669"/>
    <property type="project" value="UniProtKB-UniRule"/>
</dbReference>
<organism evidence="2 3">
    <name type="scientific">Alkanindiges illinoisensis</name>
    <dbReference type="NCBI Taxonomy" id="197183"/>
    <lineage>
        <taxon>Bacteria</taxon>
        <taxon>Pseudomonadati</taxon>
        <taxon>Pseudomonadota</taxon>
        <taxon>Gammaproteobacteria</taxon>
        <taxon>Moraxellales</taxon>
        <taxon>Moraxellaceae</taxon>
        <taxon>Alkanindiges</taxon>
    </lineage>
</organism>
<keyword evidence="1 2" id="KW-0808">Transferase</keyword>
<keyword evidence="1" id="KW-0067">ATP-binding</keyword>
<dbReference type="PANTHER" id="PTHR30605">
    <property type="entry name" value="ANHYDRO-N-ACETYLMURAMIC ACID KINASE"/>
    <property type="match status" value="1"/>
</dbReference>
<dbReference type="Pfam" id="PF03702">
    <property type="entry name" value="AnmK"/>
    <property type="match status" value="1"/>
</dbReference>
<sequence length="376" mass="40950">MTAMYIGIMSGTSMDGIDLVAASFDPLVLHATLTVPFPEELRDELMALSSPGDNEIERMGQADVAYARLVGQAVLQLLEENNLDCSQIIAIGSHGQTIRHRPHLGFSLQIGDPNLIAEISKIPVVSDFRRRDLAAGGQGAPLVPAFHQALFGHASIHRIILNLGGIANISVLPAGNPAQVYGYDTGPANVLMDGWCKRHTGQNYDQDGAWAANGNSIPALMEIMQRHDYFGKKPPKSTGREDFNMDWLDNQLDDWRNQGDYDPNDDHPENIQATLLKLTVRPIKKAIARCGLPGGELYVCGGGAYNKTLMEQLRWKLGKHDWIVESTEALGLSPTWVEATAFAWLAKQRIEQQPGNLPVVTGASGLRILGTLTGSV</sequence>
<dbReference type="EC" id="2.7.1.170" evidence="1"/>
<dbReference type="InterPro" id="IPR043129">
    <property type="entry name" value="ATPase_NBD"/>
</dbReference>
<proteinExistence type="inferred from homology"/>
<dbReference type="STRING" id="1120977.GCA_000619845_03063"/>
<keyword evidence="3" id="KW-1185">Reference proteome</keyword>
<comment type="similarity">
    <text evidence="1">Belongs to the anhydro-N-acetylmuramic acid kinase family.</text>
</comment>
<keyword evidence="1" id="KW-0119">Carbohydrate metabolism</keyword>
<evidence type="ECO:0000313" key="3">
    <source>
        <dbReference type="Proteomes" id="UP000297834"/>
    </source>
</evidence>
<dbReference type="GO" id="GO:0009254">
    <property type="term" value="P:peptidoglycan turnover"/>
    <property type="evidence" value="ECO:0007669"/>
    <property type="project" value="UniProtKB-UniRule"/>
</dbReference>
<accession>A0A4Y7XBP5</accession>
<comment type="caution">
    <text evidence="2">The sequence shown here is derived from an EMBL/GenBank/DDBJ whole genome shotgun (WGS) entry which is preliminary data.</text>
</comment>
<comment type="pathway">
    <text evidence="1">Cell wall biogenesis; peptidoglycan recycling.</text>
</comment>
<comment type="catalytic activity">
    <reaction evidence="1">
        <text>1,6-anhydro-N-acetyl-beta-muramate + ATP + H2O = N-acetyl-D-muramate 6-phosphate + ADP + H(+)</text>
        <dbReference type="Rhea" id="RHEA:24952"/>
        <dbReference type="ChEBI" id="CHEBI:15377"/>
        <dbReference type="ChEBI" id="CHEBI:15378"/>
        <dbReference type="ChEBI" id="CHEBI:30616"/>
        <dbReference type="ChEBI" id="CHEBI:58690"/>
        <dbReference type="ChEBI" id="CHEBI:58722"/>
        <dbReference type="ChEBI" id="CHEBI:456216"/>
        <dbReference type="EC" id="2.7.1.170"/>
    </reaction>
</comment>
<dbReference type="GO" id="GO:0097175">
    <property type="term" value="P:1,6-anhydro-N-acetyl-beta-muramic acid catabolic process"/>
    <property type="evidence" value="ECO:0007669"/>
    <property type="project" value="UniProtKB-UniRule"/>
</dbReference>
<feature type="binding site" evidence="1">
    <location>
        <begin position="11"/>
        <end position="18"/>
    </location>
    <ligand>
        <name>ATP</name>
        <dbReference type="ChEBI" id="CHEBI:30616"/>
    </ligand>
</feature>
<dbReference type="OrthoDB" id="9763949at2"/>
<reference evidence="2 3" key="1">
    <citation type="submission" date="2019-03" db="EMBL/GenBank/DDBJ databases">
        <title>Alkanindiges illinoisensis: a potential pathogenic isolated from ascites of a gastric cancer patient with abdominal metastasis.</title>
        <authorList>
            <person name="Hu X."/>
            <person name="Yang B."/>
            <person name="Yan X."/>
            <person name="Lin L."/>
            <person name="Zhao H."/>
            <person name="Zhou F."/>
            <person name="Su B."/>
            <person name="Chen J."/>
            <person name="Rui Y."/>
            <person name="Wang Q."/>
            <person name="Zheng L."/>
        </authorList>
    </citation>
    <scope>NUCLEOTIDE SEQUENCE [LARGE SCALE GENOMIC DNA]</scope>
    <source>
        <strain evidence="2 3">NFYY 23406</strain>
    </source>
</reference>
<dbReference type="GO" id="GO:0006040">
    <property type="term" value="P:amino sugar metabolic process"/>
    <property type="evidence" value="ECO:0007669"/>
    <property type="project" value="InterPro"/>
</dbReference>
<dbReference type="AlphaFoldDB" id="A0A4Y7XBP5"/>
<dbReference type="GO" id="GO:0005524">
    <property type="term" value="F:ATP binding"/>
    <property type="evidence" value="ECO:0007669"/>
    <property type="project" value="UniProtKB-UniRule"/>
</dbReference>
<dbReference type="UniPathway" id="UPA00343"/>
<dbReference type="SUPFAM" id="SSF53067">
    <property type="entry name" value="Actin-like ATPase domain"/>
    <property type="match status" value="1"/>
</dbReference>
<dbReference type="InterPro" id="IPR005338">
    <property type="entry name" value="Anhydro_N_Ac-Mur_kinase"/>
</dbReference>
<gene>
    <name evidence="1" type="primary">anmK</name>
    <name evidence="2" type="ORF">E2B99_09055</name>
</gene>
<keyword evidence="1 2" id="KW-0418">Kinase</keyword>
<evidence type="ECO:0000256" key="1">
    <source>
        <dbReference type="HAMAP-Rule" id="MF_01270"/>
    </source>
</evidence>
<dbReference type="Gene3D" id="3.30.420.40">
    <property type="match status" value="2"/>
</dbReference>
<dbReference type="EMBL" id="SNTY01000036">
    <property type="protein sequence ID" value="TEU25510.1"/>
    <property type="molecule type" value="Genomic_DNA"/>
</dbReference>
<comment type="function">
    <text evidence="1">Catalyzes the specific phosphorylation of 1,6-anhydro-N-acetylmuramic acid (anhMurNAc) with the simultaneous cleavage of the 1,6-anhydro ring, generating MurNAc-6-P. Is required for the utilization of anhMurNAc either imported from the medium or derived from its own cell wall murein, and thus plays a role in cell wall recycling.</text>
</comment>
<evidence type="ECO:0000313" key="2">
    <source>
        <dbReference type="EMBL" id="TEU25510.1"/>
    </source>
</evidence>
<dbReference type="Proteomes" id="UP000297834">
    <property type="component" value="Unassembled WGS sequence"/>
</dbReference>
<keyword evidence="1" id="KW-0547">Nucleotide-binding</keyword>
<name>A0A4Y7XBP5_9GAMM</name>
<dbReference type="PANTHER" id="PTHR30605:SF0">
    <property type="entry name" value="ANHYDRO-N-ACETYLMURAMIC ACID KINASE"/>
    <property type="match status" value="1"/>
</dbReference>
<dbReference type="UniPathway" id="UPA00544"/>
<dbReference type="GO" id="GO:0016301">
    <property type="term" value="F:kinase activity"/>
    <property type="evidence" value="ECO:0007669"/>
    <property type="project" value="UniProtKB-KW"/>
</dbReference>
<protein>
    <recommendedName>
        <fullName evidence="1">Anhydro-N-acetylmuramic acid kinase</fullName>
        <ecNumber evidence="1">2.7.1.170</ecNumber>
    </recommendedName>
    <alternativeName>
        <fullName evidence="1">AnhMurNAc kinase</fullName>
    </alternativeName>
</protein>